<evidence type="ECO:0000256" key="13">
    <source>
        <dbReference type="PIRSR" id="PIRSR604469-1"/>
    </source>
</evidence>
<dbReference type="InterPro" id="IPR004469">
    <property type="entry name" value="PSP"/>
</dbReference>
<dbReference type="Gene3D" id="3.40.50.1000">
    <property type="entry name" value="HAD superfamily/HAD-like"/>
    <property type="match status" value="1"/>
</dbReference>
<keyword evidence="17" id="KW-1185">Reference proteome</keyword>
<dbReference type="SFLD" id="SFLDG01136">
    <property type="entry name" value="C1.6:_Phosphoserine_Phosphatas"/>
    <property type="match status" value="1"/>
</dbReference>
<comment type="catalytic activity">
    <reaction evidence="12">
        <text>O-phospho-D-serine + H2O = D-serine + phosphate</text>
        <dbReference type="Rhea" id="RHEA:24873"/>
        <dbReference type="ChEBI" id="CHEBI:15377"/>
        <dbReference type="ChEBI" id="CHEBI:35247"/>
        <dbReference type="ChEBI" id="CHEBI:43474"/>
        <dbReference type="ChEBI" id="CHEBI:58680"/>
        <dbReference type="EC" id="3.1.3.3"/>
    </reaction>
</comment>
<evidence type="ECO:0000256" key="1">
    <source>
        <dbReference type="ARBA" id="ARBA00001946"/>
    </source>
</evidence>
<keyword evidence="6" id="KW-0479">Metal-binding</keyword>
<dbReference type="GO" id="GO:0006564">
    <property type="term" value="P:L-serine biosynthetic process"/>
    <property type="evidence" value="ECO:0007669"/>
    <property type="project" value="UniProtKB-KW"/>
</dbReference>
<dbReference type="Gene3D" id="3.30.70.260">
    <property type="match status" value="2"/>
</dbReference>
<evidence type="ECO:0000256" key="4">
    <source>
        <dbReference type="ARBA" id="ARBA00012640"/>
    </source>
</evidence>
<dbReference type="GO" id="GO:0036424">
    <property type="term" value="F:L-phosphoserine phosphatase activity"/>
    <property type="evidence" value="ECO:0007669"/>
    <property type="project" value="InterPro"/>
</dbReference>
<evidence type="ECO:0000256" key="14">
    <source>
        <dbReference type="SAM" id="MobiDB-lite"/>
    </source>
</evidence>
<dbReference type="Pfam" id="PF21086">
    <property type="entry name" value="ACT_PSP_2"/>
    <property type="match status" value="1"/>
</dbReference>
<evidence type="ECO:0000313" key="17">
    <source>
        <dbReference type="Proteomes" id="UP000198403"/>
    </source>
</evidence>
<feature type="region of interest" description="Disordered" evidence="14">
    <location>
        <begin position="1"/>
        <end position="40"/>
    </location>
</feature>
<dbReference type="NCBIfam" id="TIGR01488">
    <property type="entry name" value="HAD-SF-IB"/>
    <property type="match status" value="1"/>
</dbReference>
<dbReference type="UniPathway" id="UPA00135">
    <property type="reaction ID" value="UER00198"/>
</dbReference>
<comment type="pathway">
    <text evidence="2">Amino-acid biosynthesis; L-serine biosynthesis; L-serine from 3-phospho-D-glycerate: step 3/3.</text>
</comment>
<evidence type="ECO:0000256" key="11">
    <source>
        <dbReference type="ARBA" id="ARBA00048138"/>
    </source>
</evidence>
<dbReference type="CDD" id="cd07500">
    <property type="entry name" value="HAD_PSP"/>
    <property type="match status" value="1"/>
</dbReference>
<evidence type="ECO:0000256" key="2">
    <source>
        <dbReference type="ARBA" id="ARBA00005135"/>
    </source>
</evidence>
<dbReference type="InterPro" id="IPR036412">
    <property type="entry name" value="HAD-like_sf"/>
</dbReference>
<dbReference type="AlphaFoldDB" id="A0A238XI78"/>
<dbReference type="InterPro" id="IPR049148">
    <property type="entry name" value="PSP_ACT"/>
</dbReference>
<evidence type="ECO:0000256" key="6">
    <source>
        <dbReference type="ARBA" id="ARBA00022723"/>
    </source>
</evidence>
<dbReference type="Pfam" id="PF13740">
    <property type="entry name" value="ACT_6"/>
    <property type="match status" value="1"/>
</dbReference>
<name>A0A238XI78_9ACTN</name>
<evidence type="ECO:0000256" key="10">
    <source>
        <dbReference type="ARBA" id="ARBA00031693"/>
    </source>
</evidence>
<dbReference type="GO" id="GO:0000287">
    <property type="term" value="F:magnesium ion binding"/>
    <property type="evidence" value="ECO:0007669"/>
    <property type="project" value="TreeGrafter"/>
</dbReference>
<feature type="domain" description="Phosphoserine phosphatase ACT" evidence="15">
    <location>
        <begin position="146"/>
        <end position="218"/>
    </location>
</feature>
<evidence type="ECO:0000256" key="3">
    <source>
        <dbReference type="ARBA" id="ARBA00009184"/>
    </source>
</evidence>
<dbReference type="Pfam" id="PF12710">
    <property type="entry name" value="HAD"/>
    <property type="match status" value="1"/>
</dbReference>
<accession>A0A238XI78</accession>
<feature type="compositionally biased region" description="Pro residues" evidence="14">
    <location>
        <begin position="27"/>
        <end position="39"/>
    </location>
</feature>
<keyword evidence="7" id="KW-0378">Hydrolase</keyword>
<keyword evidence="8" id="KW-0460">Magnesium</keyword>
<dbReference type="EMBL" id="FZNO01000014">
    <property type="protein sequence ID" value="SNR58271.1"/>
    <property type="molecule type" value="Genomic_DNA"/>
</dbReference>
<dbReference type="InterPro" id="IPR023214">
    <property type="entry name" value="HAD_sf"/>
</dbReference>
<dbReference type="SFLD" id="SFLDS00003">
    <property type="entry name" value="Haloacid_Dehalogenase"/>
    <property type="match status" value="1"/>
</dbReference>
<comment type="catalytic activity">
    <reaction evidence="11">
        <text>O-phospho-L-serine + H2O = L-serine + phosphate</text>
        <dbReference type="Rhea" id="RHEA:21208"/>
        <dbReference type="ChEBI" id="CHEBI:15377"/>
        <dbReference type="ChEBI" id="CHEBI:33384"/>
        <dbReference type="ChEBI" id="CHEBI:43474"/>
        <dbReference type="ChEBI" id="CHEBI:57524"/>
        <dbReference type="EC" id="3.1.3.3"/>
    </reaction>
</comment>
<reference evidence="16 17" key="1">
    <citation type="submission" date="2017-06" db="EMBL/GenBank/DDBJ databases">
        <authorList>
            <person name="Kim H.J."/>
            <person name="Triplett B.A."/>
        </authorList>
    </citation>
    <scope>NUCLEOTIDE SEQUENCE [LARGE SCALE GENOMIC DNA]</scope>
    <source>
        <strain evidence="16 17">DSM 44272</strain>
    </source>
</reference>
<dbReference type="SFLD" id="SFLDG01137">
    <property type="entry name" value="C1.6.1:_Phosphoserine_Phosphat"/>
    <property type="match status" value="1"/>
</dbReference>
<keyword evidence="9" id="KW-0718">Serine biosynthesis</keyword>
<evidence type="ECO:0000256" key="8">
    <source>
        <dbReference type="ARBA" id="ARBA00022842"/>
    </source>
</evidence>
<keyword evidence="5" id="KW-0028">Amino-acid biosynthesis</keyword>
<proteinExistence type="inferred from homology"/>
<dbReference type="InterPro" id="IPR050582">
    <property type="entry name" value="HAD-like_SerB"/>
</dbReference>
<dbReference type="NCBIfam" id="TIGR00338">
    <property type="entry name" value="serB"/>
    <property type="match status" value="1"/>
</dbReference>
<evidence type="ECO:0000256" key="9">
    <source>
        <dbReference type="ARBA" id="ARBA00023299"/>
    </source>
</evidence>
<sequence>MLRVAGVPGAARGRSGAVRHDDGVPLDPTPRPPTVPPTEAPRALLTVSGADRPGVTARLFSALAAPGDGAPAVEVLDVEQVVVHGHLVLGVVVGARAGGDGPAAEETALLSFLSGVAGDVSAAMGVTVEVESASEPHRASTVGRPHHVIVLGRPVPPDAVAGAARAIAGIGGNIDAIRRLSDYPVTSFELTVSGAEATRLRTELASVAAATGADIAVEQVGLARRSKRLIVLDVDSTLVRGEVIDELAARAGRAAEVARITAAAMNGELDFAESLRARVAVLAGLPAEVLDEVREALVLTPGARTLIRTLQRLGFRCGIVSGGFTQITDPLAETLGLDFSAANTLEVVDGELTGRLVGDIVDRPGKARALARFAEQYGIPLEQTVAVGDGANDLDMLNTAGLGIAFNAKPFVREQAHTALNQPYLDAVLQVLGFTRDEVLDAIPASSSG</sequence>
<feature type="active site" description="Nucleophile" evidence="13">
    <location>
        <position position="233"/>
    </location>
</feature>
<dbReference type="SUPFAM" id="SSF56784">
    <property type="entry name" value="HAD-like"/>
    <property type="match status" value="1"/>
</dbReference>
<gene>
    <name evidence="16" type="ORF">SAMN06272737_1142</name>
</gene>
<comment type="similarity">
    <text evidence="3">Belongs to the HAD-like hydrolase superfamily. SerB family.</text>
</comment>
<protein>
    <recommendedName>
        <fullName evidence="4">phosphoserine phosphatase</fullName>
        <ecNumber evidence="4">3.1.3.3</ecNumber>
    </recommendedName>
    <alternativeName>
        <fullName evidence="10">O-phosphoserine phosphohydrolase</fullName>
    </alternativeName>
</protein>
<evidence type="ECO:0000256" key="7">
    <source>
        <dbReference type="ARBA" id="ARBA00022801"/>
    </source>
</evidence>
<dbReference type="PANTHER" id="PTHR43344">
    <property type="entry name" value="PHOSPHOSERINE PHOSPHATASE"/>
    <property type="match status" value="1"/>
</dbReference>
<dbReference type="GO" id="GO:0005737">
    <property type="term" value="C:cytoplasm"/>
    <property type="evidence" value="ECO:0007669"/>
    <property type="project" value="TreeGrafter"/>
</dbReference>
<dbReference type="PANTHER" id="PTHR43344:SF2">
    <property type="entry name" value="PHOSPHOSERINE PHOSPHATASE"/>
    <property type="match status" value="1"/>
</dbReference>
<evidence type="ECO:0000313" key="16">
    <source>
        <dbReference type="EMBL" id="SNR58271.1"/>
    </source>
</evidence>
<dbReference type="SFLD" id="SFLDF00029">
    <property type="entry name" value="phosphoserine_phosphatase"/>
    <property type="match status" value="1"/>
</dbReference>
<evidence type="ECO:0000256" key="12">
    <source>
        <dbReference type="ARBA" id="ARBA00048523"/>
    </source>
</evidence>
<evidence type="ECO:0000256" key="5">
    <source>
        <dbReference type="ARBA" id="ARBA00022605"/>
    </source>
</evidence>
<comment type="cofactor">
    <cofactor evidence="1">
        <name>Mg(2+)</name>
        <dbReference type="ChEBI" id="CHEBI:18420"/>
    </cofactor>
</comment>
<organism evidence="16 17">
    <name type="scientific">Blastococcus mobilis</name>
    <dbReference type="NCBI Taxonomy" id="1938746"/>
    <lineage>
        <taxon>Bacteria</taxon>
        <taxon>Bacillati</taxon>
        <taxon>Actinomycetota</taxon>
        <taxon>Actinomycetes</taxon>
        <taxon>Geodermatophilales</taxon>
        <taxon>Geodermatophilaceae</taxon>
        <taxon>Blastococcus</taxon>
    </lineage>
</organism>
<feature type="active site" description="Proton donor" evidence="13">
    <location>
        <position position="235"/>
    </location>
</feature>
<evidence type="ECO:0000259" key="15">
    <source>
        <dbReference type="Pfam" id="PF21086"/>
    </source>
</evidence>
<dbReference type="Proteomes" id="UP000198403">
    <property type="component" value="Unassembled WGS sequence"/>
</dbReference>
<dbReference type="EC" id="3.1.3.3" evidence="4"/>